<keyword evidence="3" id="KW-0677">Repeat</keyword>
<dbReference type="PROSITE" id="PS50026">
    <property type="entry name" value="EGF_3"/>
    <property type="match status" value="8"/>
</dbReference>
<dbReference type="Pfam" id="PF23283">
    <property type="entry name" value="D8C_UMOD"/>
    <property type="match status" value="1"/>
</dbReference>
<dbReference type="FunFam" id="2.10.25.10:FF:000434">
    <property type="entry name" value="Predicted protein"/>
    <property type="match status" value="1"/>
</dbReference>
<feature type="disulfide bond" evidence="7">
    <location>
        <begin position="1737"/>
        <end position="1747"/>
    </location>
</feature>
<dbReference type="GO" id="GO:0048731">
    <property type="term" value="P:system development"/>
    <property type="evidence" value="ECO:0007669"/>
    <property type="project" value="UniProtKB-ARBA"/>
</dbReference>
<evidence type="ECO:0000256" key="1">
    <source>
        <dbReference type="ARBA" id="ARBA00022536"/>
    </source>
</evidence>
<dbReference type="Pfam" id="PF12661">
    <property type="entry name" value="hEGF"/>
    <property type="match status" value="1"/>
</dbReference>
<dbReference type="Gene3D" id="2.10.25.10">
    <property type="entry name" value="Laminin"/>
    <property type="match status" value="12"/>
</dbReference>
<evidence type="ECO:0000256" key="7">
    <source>
        <dbReference type="PROSITE-ProRule" id="PRU00076"/>
    </source>
</evidence>
<dbReference type="FunFam" id="2.10.25.10:FF:000595">
    <property type="entry name" value="von Willebrand factor D and EGF domain-containing protein"/>
    <property type="match status" value="1"/>
</dbReference>
<feature type="disulfide bond" evidence="7">
    <location>
        <begin position="1248"/>
        <end position="1257"/>
    </location>
</feature>
<feature type="domain" description="EGF-like" evidence="9">
    <location>
        <begin position="1861"/>
        <end position="1893"/>
    </location>
</feature>
<evidence type="ECO:0000256" key="5">
    <source>
        <dbReference type="ARBA" id="ARBA00023157"/>
    </source>
</evidence>
<dbReference type="InterPro" id="IPR057774">
    <property type="entry name" value="D8C_UMOD/GP2/OIT3-like"/>
</dbReference>
<feature type="domain" description="EGF-like" evidence="9">
    <location>
        <begin position="1925"/>
        <end position="1957"/>
    </location>
</feature>
<feature type="disulfide bond" evidence="7">
    <location>
        <begin position="1211"/>
        <end position="1220"/>
    </location>
</feature>
<organism evidence="12 13">
    <name type="scientific">Albula glossodonta</name>
    <name type="common">roundjaw bonefish</name>
    <dbReference type="NCBI Taxonomy" id="121402"/>
    <lineage>
        <taxon>Eukaryota</taxon>
        <taxon>Metazoa</taxon>
        <taxon>Chordata</taxon>
        <taxon>Craniata</taxon>
        <taxon>Vertebrata</taxon>
        <taxon>Euteleostomi</taxon>
        <taxon>Actinopterygii</taxon>
        <taxon>Neopterygii</taxon>
        <taxon>Teleostei</taxon>
        <taxon>Albuliformes</taxon>
        <taxon>Albulidae</taxon>
        <taxon>Albula</taxon>
    </lineage>
</organism>
<gene>
    <name evidence="12" type="ORF">JZ751_027849</name>
</gene>
<protein>
    <recommendedName>
        <fullName evidence="14">von Willebrand factor D and EGF domain-containing protein</fullName>
    </recommendedName>
</protein>
<name>A0A8T2PCD7_9TELE</name>
<dbReference type="PANTHER" id="PTHR14949">
    <property type="entry name" value="EGF-LIKE-DOMAIN, MULTIPLE 7, 8"/>
    <property type="match status" value="1"/>
</dbReference>
<dbReference type="InterPro" id="IPR007110">
    <property type="entry name" value="Ig-like_dom"/>
</dbReference>
<dbReference type="GO" id="GO:0005102">
    <property type="term" value="F:signaling receptor binding"/>
    <property type="evidence" value="ECO:0007669"/>
    <property type="project" value="TreeGrafter"/>
</dbReference>
<feature type="disulfide bond" evidence="7">
    <location>
        <begin position="1801"/>
        <end position="1811"/>
    </location>
</feature>
<dbReference type="InterPro" id="IPR057885">
    <property type="entry name" value="Ig_VWDE"/>
</dbReference>
<dbReference type="Proteomes" id="UP000824540">
    <property type="component" value="Unassembled WGS sequence"/>
</dbReference>
<dbReference type="Pfam" id="PF26129">
    <property type="entry name" value="Vwde"/>
    <property type="match status" value="1"/>
</dbReference>
<evidence type="ECO:0000259" key="10">
    <source>
        <dbReference type="PROSITE" id="PS50835"/>
    </source>
</evidence>
<dbReference type="InterPro" id="IPR013032">
    <property type="entry name" value="EGF-like_CS"/>
</dbReference>
<dbReference type="InterPro" id="IPR050969">
    <property type="entry name" value="Dev_Signal_Modulators"/>
</dbReference>
<dbReference type="Pfam" id="PF25776">
    <property type="entry name" value="Ig_VWDE"/>
    <property type="match status" value="1"/>
</dbReference>
<feature type="domain" description="VWFD" evidence="11">
    <location>
        <begin position="430"/>
        <end position="613"/>
    </location>
</feature>
<dbReference type="GO" id="GO:0005576">
    <property type="term" value="C:extracellular region"/>
    <property type="evidence" value="ECO:0007669"/>
    <property type="project" value="TreeGrafter"/>
</dbReference>
<feature type="region of interest" description="Disordered" evidence="8">
    <location>
        <begin position="1309"/>
        <end position="1355"/>
    </location>
</feature>
<dbReference type="InterPro" id="IPR018097">
    <property type="entry name" value="EGF_Ca-bd_CS"/>
</dbReference>
<comment type="caution">
    <text evidence="12">The sequence shown here is derived from an EMBL/GenBank/DDBJ whole genome shotgun (WGS) entry which is preliminary data.</text>
</comment>
<evidence type="ECO:0000313" key="12">
    <source>
        <dbReference type="EMBL" id="KAG9349406.1"/>
    </source>
</evidence>
<dbReference type="GO" id="GO:0009986">
    <property type="term" value="C:cell surface"/>
    <property type="evidence" value="ECO:0007669"/>
    <property type="project" value="TreeGrafter"/>
</dbReference>
<dbReference type="OrthoDB" id="382013at2759"/>
<dbReference type="FunFam" id="2.10.25.10:FF:000490">
    <property type="entry name" value="von Willebrand factor D and EGF domain-containing protein"/>
    <property type="match status" value="1"/>
</dbReference>
<feature type="domain" description="EGF-like" evidence="9">
    <location>
        <begin position="1223"/>
        <end position="1258"/>
    </location>
</feature>
<feature type="disulfide bond" evidence="7">
    <location>
        <begin position="1787"/>
        <end position="1796"/>
    </location>
</feature>
<evidence type="ECO:0000256" key="2">
    <source>
        <dbReference type="ARBA" id="ARBA00022729"/>
    </source>
</evidence>
<evidence type="ECO:0008006" key="14">
    <source>
        <dbReference type="Google" id="ProtNLM"/>
    </source>
</evidence>
<keyword evidence="4" id="KW-0175">Coiled coil</keyword>
<feature type="disulfide bond" evidence="7">
    <location>
        <begin position="1883"/>
        <end position="1892"/>
    </location>
</feature>
<feature type="disulfide bond" evidence="7">
    <location>
        <begin position="1947"/>
        <end position="1956"/>
    </location>
</feature>
<evidence type="ECO:0000256" key="4">
    <source>
        <dbReference type="ARBA" id="ARBA00023054"/>
    </source>
</evidence>
<comment type="caution">
    <text evidence="7">Lacks conserved residue(s) required for the propagation of feature annotation.</text>
</comment>
<feature type="region of interest" description="Disordered" evidence="8">
    <location>
        <begin position="1519"/>
        <end position="1547"/>
    </location>
</feature>
<sequence>MENVFWRSPPSLYHGYLCIVCVYLMQLRAVAQLASECYPGGYQTLQNPYRSINFDSTELQNTAIQDLICDHSLPPDWYRFTINNKPAEMPTSCVEMNRCGTQAPVWLSLKDGALPRPGEVRQLSACATWQFFHGSTKDCCLFRIPISVRNCGDFLLYFLQPTQGCMGYCAKEITEFRLKLCPPGEVEVNGICQASIPSVSSKPVITPELVGSSVHLRCTYRTVISILPVGYLVVWSRHLSSNMKEEIKKDSTLQAFSLVEMDGVHFKLGDTVSCSVSTFLRNSTSTQSLPKESDHFFAGIKFVPESLHISEDGKEHQVAIRSTVPVHCHGSEHVRYCSVSLHLSVHDSDSLGLETPNIALSNCQVELRPTACREGSCAQATLRLTAVTDFTRDGNRVSLLSALAARDSPRLWRGYSTEPLKVMVQDIPTANCYSLTDPHLITFDGRRYDNHQTGTFVLYKSLTREFEVQSRQWDCGSRHYSVACNCGVAAREGNDIITFDMCNGQLQETRPHLSVKSLGPAALEHIKILETHHGKKVTVIFPSGAFVRADVSDWGMSLSIRAPSSDFNATRGLCGVFDRSSHNDFHGRNGATYRNGDPEDFIKEWRIVPGESLFDTTPPAVEKEIKGNFCRCQKGYSMSLHAMSGADGLFNQQLSSSCLSHDNVDYTFLFPFIDVTSEYISNPKGEQSVQKRDVSQGYAEVSKFFESPSKAAALIPQFSGPDKAGEKGMLTHSASILGSGEGSERAGTREKRQSHYEYQPIFTFQSLTQADLESFSYFFPEDHLSASRPTVQPTWPTPSGLTSAKALEICQLTLANSTVGAVCQGLLGRRLDEAVDLCILDLQLKDDLAWEDGLVPFLENECERRLLEDRTQRFHELGGSTGMSGEVVTALRCPNFCNGNGQCTEWGCQCFPGHSFYDCSLTISQPIELTDLENSGLCDIRAFDCKRVRVFGLGFIDSPDLSCRITRLMYINSEWSPGEQHRTKATFLSSKAVDCAIPSLSNMATEIMDFMVDDKPFARWEVKVTNDGTLFSRPQVLTLFDGVCQVCESSLTGLCKLKEKACNIDGMCFAEGDPNPASPCLLCNPSTSKFTWSINEINQPPTFHEPEGGLQTFAGENFVYQFMAADPEGSAILFLLESGPADSSLSPAGLLIWKVHSEETQTFEFTVSDECNAQSRYSVEVVVKPCGCQNGGTCVTNINFPPGSGQFLCVCPAGLEGDLCQENIDECSSNPCGIGTCHDAVNSFLCECPPGLRGVTCQEDVNECEMVPCFPGALCINSFGSYRCGSCPEGLEGNGRTCKALSQPDSVAPTAADFSAPDLSPRRGSISPSRPETSEAADKAPTVVTAPSKSGKAGPAIPVDMTTKCASRPCFPGVQCIDRRPPYVGYVCGRCPPGYHGNGHTCTKSSRAAPPPSSLRLTQAKSKRISYSFSKAPQLHLPTFPSRRISSPVMRANTSVTRLQNSTQGPITEKKEIAPLLRHNPVAPLHLRPHVHQNQPFSANRLGPFNGTVRRKAADEPLHWFAKGDPKPPLQAQTSAPSLSPKATPVQSSVRYASIRITTAAKQSMRKQHNDVVSSRVKPQTPPRTELPLSSALTAALTASSYTLSESDFSADGDEGGPSDLLPLKTQTTPGRRVPGSSFSTAPSQHSLHNWQIGNTVIPVDKTLTCADMPCFPGVHCSPFGDGGFRCGRCPFGYIGDGRNCRAVCRHPCGRNMECAAPNTCRCKAGYTGHSCHIAICNPDCKNGGQCIAPDVCECMKGYHGETCETALCSLPCEHGGTCVGRDTCSCPYGFVGPRCETMVCNRHCQNGGECASPDECKCQVGWAGPSCETALCNPVCLNGGTCHRPNMCTCPHGFYGSQCQNAVCSPPCKNGGRCIRSNVCSCPEGYTGGRCEKSVCEPMCMNGGRCIGPDVCDCPSGWRGKRCDKPTCLQKCLNGGECVGPNTCHCSPGWQGMLCQVPVCEQKCLYGSRCIRPNVCACRSGYSGALCARKLPIRRG</sequence>
<feature type="domain" description="EGF-like" evidence="9">
    <location>
        <begin position="1765"/>
        <end position="1797"/>
    </location>
</feature>
<dbReference type="SUPFAM" id="SSF57184">
    <property type="entry name" value="Growth factor receptor domain"/>
    <property type="match status" value="1"/>
</dbReference>
<accession>A0A8T2PCD7</accession>
<dbReference type="FunFam" id="2.10.25.10:FF:000499">
    <property type="entry name" value="Predicted protein"/>
    <property type="match status" value="1"/>
</dbReference>
<feature type="disulfide bond" evidence="7">
    <location>
        <begin position="1819"/>
        <end position="1828"/>
    </location>
</feature>
<feature type="disulfide bond" evidence="7">
    <location>
        <begin position="1769"/>
        <end position="1779"/>
    </location>
</feature>
<evidence type="ECO:0000259" key="11">
    <source>
        <dbReference type="PROSITE" id="PS51233"/>
    </source>
</evidence>
<feature type="compositionally biased region" description="Low complexity" evidence="8">
    <location>
        <begin position="1322"/>
        <end position="1331"/>
    </location>
</feature>
<dbReference type="InterPro" id="IPR000152">
    <property type="entry name" value="EGF-type_Asp/Asn_hydroxyl_site"/>
</dbReference>
<evidence type="ECO:0000256" key="8">
    <source>
        <dbReference type="SAM" id="MobiDB-lite"/>
    </source>
</evidence>
<dbReference type="EMBL" id="JAFBMS010000009">
    <property type="protein sequence ID" value="KAG9349406.1"/>
    <property type="molecule type" value="Genomic_DNA"/>
</dbReference>
<dbReference type="SUPFAM" id="SSF57196">
    <property type="entry name" value="EGF/Laminin"/>
    <property type="match status" value="1"/>
</dbReference>
<dbReference type="SMART" id="SM00181">
    <property type="entry name" value="EGF"/>
    <property type="match status" value="14"/>
</dbReference>
<dbReference type="Pfam" id="PF00094">
    <property type="entry name" value="VWD"/>
    <property type="match status" value="1"/>
</dbReference>
<dbReference type="PROSITE" id="PS00022">
    <property type="entry name" value="EGF_1"/>
    <property type="match status" value="6"/>
</dbReference>
<evidence type="ECO:0000256" key="3">
    <source>
        <dbReference type="ARBA" id="ARBA00022737"/>
    </source>
</evidence>
<dbReference type="SMART" id="SM00216">
    <property type="entry name" value="VWD"/>
    <property type="match status" value="1"/>
</dbReference>
<dbReference type="SMART" id="SM00179">
    <property type="entry name" value="EGF_CA"/>
    <property type="match status" value="6"/>
</dbReference>
<dbReference type="InterPro" id="IPR001881">
    <property type="entry name" value="EGF-like_Ca-bd_dom"/>
</dbReference>
<keyword evidence="13" id="KW-1185">Reference proteome</keyword>
<keyword evidence="6" id="KW-0325">Glycoprotein</keyword>
<dbReference type="CDD" id="cd00054">
    <property type="entry name" value="EGF_CA"/>
    <property type="match status" value="3"/>
</dbReference>
<feature type="region of interest" description="Disordered" evidence="8">
    <location>
        <begin position="1561"/>
        <end position="1590"/>
    </location>
</feature>
<feature type="disulfide bond" evidence="7">
    <location>
        <begin position="1929"/>
        <end position="1939"/>
    </location>
</feature>
<feature type="disulfide bond" evidence="7">
    <location>
        <begin position="1227"/>
        <end position="1237"/>
    </location>
</feature>
<reference evidence="12" key="1">
    <citation type="thesis" date="2021" institute="BYU ScholarsArchive" country="Provo, UT, USA">
        <title>Applications of and Algorithms for Genome Assembly and Genomic Analyses with an Emphasis on Marine Teleosts.</title>
        <authorList>
            <person name="Pickett B.D."/>
        </authorList>
    </citation>
    <scope>NUCLEOTIDE SEQUENCE</scope>
    <source>
        <strain evidence="12">HI-2016</strain>
    </source>
</reference>
<dbReference type="InterPro" id="IPR000742">
    <property type="entry name" value="EGF"/>
</dbReference>
<feature type="domain" description="EGF-like" evidence="9">
    <location>
        <begin position="1182"/>
        <end position="1221"/>
    </location>
</feature>
<evidence type="ECO:0000259" key="9">
    <source>
        <dbReference type="PROSITE" id="PS50026"/>
    </source>
</evidence>
<feature type="domain" description="EGF-like" evidence="9">
    <location>
        <begin position="1260"/>
        <end position="1299"/>
    </location>
</feature>
<feature type="domain" description="Ig-like" evidence="10">
    <location>
        <begin position="197"/>
        <end position="290"/>
    </location>
</feature>
<evidence type="ECO:0000256" key="6">
    <source>
        <dbReference type="ARBA" id="ARBA00023180"/>
    </source>
</evidence>
<proteinExistence type="predicted"/>
<dbReference type="PANTHER" id="PTHR14949:SF52">
    <property type="entry name" value="VON WILLEBRAND FACTOR D AND EGF DOMAIN-CONTAINING PROTEIN"/>
    <property type="match status" value="1"/>
</dbReference>
<dbReference type="PROSITE" id="PS01187">
    <property type="entry name" value="EGF_CA"/>
    <property type="match status" value="1"/>
</dbReference>
<dbReference type="Pfam" id="PF25024">
    <property type="entry name" value="EGF_TEN"/>
    <property type="match status" value="1"/>
</dbReference>
<feature type="domain" description="EGF-like" evidence="9">
    <location>
        <begin position="1798"/>
        <end position="1829"/>
    </location>
</feature>
<keyword evidence="1 7" id="KW-0245">EGF-like domain</keyword>
<dbReference type="PROSITE" id="PS50835">
    <property type="entry name" value="IG_LIKE"/>
    <property type="match status" value="1"/>
</dbReference>
<feature type="disulfide bond" evidence="7">
    <location>
        <begin position="1865"/>
        <end position="1875"/>
    </location>
</feature>
<feature type="domain" description="EGF-like" evidence="9">
    <location>
        <begin position="1733"/>
        <end position="1762"/>
    </location>
</feature>
<dbReference type="PROSITE" id="PS00010">
    <property type="entry name" value="ASX_HYDROXYL"/>
    <property type="match status" value="1"/>
</dbReference>
<dbReference type="InterPro" id="IPR058727">
    <property type="entry name" value="Helical_Vwde"/>
</dbReference>
<dbReference type="InterPro" id="IPR001846">
    <property type="entry name" value="VWF_type-D"/>
</dbReference>
<dbReference type="GO" id="GO:0005509">
    <property type="term" value="F:calcium ion binding"/>
    <property type="evidence" value="ECO:0007669"/>
    <property type="project" value="InterPro"/>
</dbReference>
<dbReference type="PROSITE" id="PS01186">
    <property type="entry name" value="EGF_2"/>
    <property type="match status" value="4"/>
</dbReference>
<keyword evidence="2" id="KW-0732">Signal</keyword>
<dbReference type="InterPro" id="IPR009030">
    <property type="entry name" value="Growth_fac_rcpt_cys_sf"/>
</dbReference>
<dbReference type="PROSITE" id="PS51233">
    <property type="entry name" value="VWFD"/>
    <property type="match status" value="1"/>
</dbReference>
<keyword evidence="5 7" id="KW-1015">Disulfide bond</keyword>
<evidence type="ECO:0000313" key="13">
    <source>
        <dbReference type="Proteomes" id="UP000824540"/>
    </source>
</evidence>
<feature type="region of interest" description="Disordered" evidence="8">
    <location>
        <begin position="1607"/>
        <end position="1645"/>
    </location>
</feature>